<reference evidence="2" key="1">
    <citation type="submission" date="2022-08" db="EMBL/GenBank/DDBJ databases">
        <authorList>
            <person name="Tistechok S."/>
            <person name="Samborskyy M."/>
            <person name="Roman I."/>
        </authorList>
    </citation>
    <scope>NUCLEOTIDE SEQUENCE</scope>
    <source>
        <strain evidence="2">DSM 103496</strain>
    </source>
</reference>
<dbReference type="EMBL" id="JANYMP010000004">
    <property type="protein sequence ID" value="MCS7477478.1"/>
    <property type="molecule type" value="Genomic_DNA"/>
</dbReference>
<keyword evidence="3" id="KW-1185">Reference proteome</keyword>
<feature type="region of interest" description="Disordered" evidence="1">
    <location>
        <begin position="252"/>
        <end position="306"/>
    </location>
</feature>
<evidence type="ECO:0000313" key="3">
    <source>
        <dbReference type="Proteomes" id="UP001141259"/>
    </source>
</evidence>
<accession>A0A9X3A101</accession>
<name>A0A9X3A101_9PSEU</name>
<gene>
    <name evidence="2" type="ORF">NZH93_11490</name>
</gene>
<comment type="caution">
    <text evidence="2">The sequence shown here is derived from an EMBL/GenBank/DDBJ whole genome shotgun (WGS) entry which is preliminary data.</text>
</comment>
<proteinExistence type="predicted"/>
<evidence type="ECO:0008006" key="4">
    <source>
        <dbReference type="Google" id="ProtNLM"/>
    </source>
</evidence>
<dbReference type="InterPro" id="IPR011009">
    <property type="entry name" value="Kinase-like_dom_sf"/>
</dbReference>
<dbReference type="AlphaFoldDB" id="A0A9X3A101"/>
<organism evidence="2 3">
    <name type="scientific">Umezawaea endophytica</name>
    <dbReference type="NCBI Taxonomy" id="1654476"/>
    <lineage>
        <taxon>Bacteria</taxon>
        <taxon>Bacillati</taxon>
        <taxon>Actinomycetota</taxon>
        <taxon>Actinomycetes</taxon>
        <taxon>Pseudonocardiales</taxon>
        <taxon>Pseudonocardiaceae</taxon>
        <taxon>Umezawaea</taxon>
    </lineage>
</organism>
<sequence length="306" mass="32759">MSGDQEVVLHGRDAWGAPRTWRLRTTGTVEAGSVLRTAEGKLNTGDRVVLRTLPPASAVQPEISQVWLDNEIRAVTRTTRLYRAERPPAELPRLLGYQFDSDKPFALLTGYSSTGAATAVGRLLDSQRTEFTVSLLRALAHLDAVDLVHGNVGLPALRLDGSSVRLVNFEHAVLGGEPSRSGVWPPAHHGDDVLAAGRLLYEVYTGVPTTGDGHPSGTAVPWLRSLLSGVFADNPHERPSAVDLLRRVNAAAPAPSDDQDAALHRGRARFDTVRSVKSAGYPPQAPPSATAAGPAPRPHDRMGAER</sequence>
<dbReference type="SUPFAM" id="SSF56112">
    <property type="entry name" value="Protein kinase-like (PK-like)"/>
    <property type="match status" value="1"/>
</dbReference>
<dbReference type="RefSeq" id="WP_259622977.1">
    <property type="nucleotide sequence ID" value="NZ_JANYMP010000004.1"/>
</dbReference>
<dbReference type="Gene3D" id="1.10.510.10">
    <property type="entry name" value="Transferase(Phosphotransferase) domain 1"/>
    <property type="match status" value="1"/>
</dbReference>
<evidence type="ECO:0000313" key="2">
    <source>
        <dbReference type="EMBL" id="MCS7477478.1"/>
    </source>
</evidence>
<feature type="compositionally biased region" description="Basic and acidic residues" evidence="1">
    <location>
        <begin position="297"/>
        <end position="306"/>
    </location>
</feature>
<protein>
    <recommendedName>
        <fullName evidence="4">Protein kinase domain-containing protein</fullName>
    </recommendedName>
</protein>
<evidence type="ECO:0000256" key="1">
    <source>
        <dbReference type="SAM" id="MobiDB-lite"/>
    </source>
</evidence>
<dbReference type="Proteomes" id="UP001141259">
    <property type="component" value="Unassembled WGS sequence"/>
</dbReference>